<protein>
    <submittedName>
        <fullName evidence="1">Uncharacterized protein</fullName>
    </submittedName>
</protein>
<name>A0AAV7Q401_PLEWA</name>
<gene>
    <name evidence="1" type="ORF">NDU88_001326</name>
</gene>
<evidence type="ECO:0000313" key="1">
    <source>
        <dbReference type="EMBL" id="KAJ1134880.1"/>
    </source>
</evidence>
<evidence type="ECO:0000313" key="2">
    <source>
        <dbReference type="Proteomes" id="UP001066276"/>
    </source>
</evidence>
<comment type="caution">
    <text evidence="1">The sequence shown here is derived from an EMBL/GenBank/DDBJ whole genome shotgun (WGS) entry which is preliminary data.</text>
</comment>
<organism evidence="1 2">
    <name type="scientific">Pleurodeles waltl</name>
    <name type="common">Iberian ribbed newt</name>
    <dbReference type="NCBI Taxonomy" id="8319"/>
    <lineage>
        <taxon>Eukaryota</taxon>
        <taxon>Metazoa</taxon>
        <taxon>Chordata</taxon>
        <taxon>Craniata</taxon>
        <taxon>Vertebrata</taxon>
        <taxon>Euteleostomi</taxon>
        <taxon>Amphibia</taxon>
        <taxon>Batrachia</taxon>
        <taxon>Caudata</taxon>
        <taxon>Salamandroidea</taxon>
        <taxon>Salamandridae</taxon>
        <taxon>Pleurodelinae</taxon>
        <taxon>Pleurodeles</taxon>
    </lineage>
</organism>
<accession>A0AAV7Q401</accession>
<dbReference type="Proteomes" id="UP001066276">
    <property type="component" value="Chromosome 6"/>
</dbReference>
<reference evidence="1" key="1">
    <citation type="journal article" date="2022" name="bioRxiv">
        <title>Sequencing and chromosome-scale assembly of the giantPleurodeles waltlgenome.</title>
        <authorList>
            <person name="Brown T."/>
            <person name="Elewa A."/>
            <person name="Iarovenko S."/>
            <person name="Subramanian E."/>
            <person name="Araus A.J."/>
            <person name="Petzold A."/>
            <person name="Susuki M."/>
            <person name="Suzuki K.-i.T."/>
            <person name="Hayashi T."/>
            <person name="Toyoda A."/>
            <person name="Oliveira C."/>
            <person name="Osipova E."/>
            <person name="Leigh N.D."/>
            <person name="Simon A."/>
            <person name="Yun M.H."/>
        </authorList>
    </citation>
    <scope>NUCLEOTIDE SEQUENCE</scope>
    <source>
        <strain evidence="1">20211129_DDA</strain>
        <tissue evidence="1">Liver</tissue>
    </source>
</reference>
<dbReference type="EMBL" id="JANPWB010000010">
    <property type="protein sequence ID" value="KAJ1134880.1"/>
    <property type="molecule type" value="Genomic_DNA"/>
</dbReference>
<sequence length="117" mass="12876">MQRHWWGVSGKALSADTCYAVYRLDLFGGRRVADIGSSASGVQTCAGVTELCLPWFQRPAEAGRRCSRAPSGVSVCRASGRQSTAGDGSRRWVPLEIRAYHFLLLNLVEENCQDIQE</sequence>
<keyword evidence="2" id="KW-1185">Reference proteome</keyword>
<dbReference type="AlphaFoldDB" id="A0AAV7Q401"/>
<proteinExistence type="predicted"/>